<dbReference type="SMART" id="SM00338">
    <property type="entry name" value="BRLZ"/>
    <property type="match status" value="1"/>
</dbReference>
<protein>
    <submittedName>
        <fullName evidence="10">Basic leucine zipper transcription factor</fullName>
    </submittedName>
</protein>
<accession>A0A072VQF8</accession>
<evidence type="ECO:0000313" key="11">
    <source>
        <dbReference type="EnsemblPlants" id="KEH44254"/>
    </source>
</evidence>
<keyword evidence="8" id="KW-0175">Coiled coil</keyword>
<evidence type="ECO:0000256" key="2">
    <source>
        <dbReference type="ARBA" id="ARBA00007163"/>
    </source>
</evidence>
<keyword evidence="3" id="KW-0805">Transcription regulation</keyword>
<keyword evidence="5" id="KW-0010">Activator</keyword>
<evidence type="ECO:0000256" key="6">
    <source>
        <dbReference type="ARBA" id="ARBA00023163"/>
    </source>
</evidence>
<keyword evidence="4" id="KW-0238">DNA-binding</keyword>
<reference evidence="10 12" key="2">
    <citation type="journal article" date="2014" name="BMC Genomics">
        <title>An improved genome release (version Mt4.0) for the model legume Medicago truncatula.</title>
        <authorList>
            <person name="Tang H."/>
            <person name="Krishnakumar V."/>
            <person name="Bidwell S."/>
            <person name="Rosen B."/>
            <person name="Chan A."/>
            <person name="Zhou S."/>
            <person name="Gentzbittel L."/>
            <person name="Childs K.L."/>
            <person name="Yandell M."/>
            <person name="Gundlach H."/>
            <person name="Mayer K.F."/>
            <person name="Schwartz D.C."/>
            <person name="Town C.D."/>
        </authorList>
    </citation>
    <scope>GENOME REANNOTATION</scope>
    <source>
        <strain evidence="10">A17</strain>
        <strain evidence="11 12">cv. Jemalong A17</strain>
    </source>
</reference>
<dbReference type="GO" id="GO:0000976">
    <property type="term" value="F:transcription cis-regulatory region binding"/>
    <property type="evidence" value="ECO:0007669"/>
    <property type="project" value="UniProtKB-ARBA"/>
</dbReference>
<dbReference type="HOGENOM" id="CLU_1257734_0_0_1"/>
<keyword evidence="7" id="KW-0539">Nucleus</keyword>
<dbReference type="GO" id="GO:0005634">
    <property type="term" value="C:nucleus"/>
    <property type="evidence" value="ECO:0007669"/>
    <property type="project" value="UniProtKB-SubCell"/>
</dbReference>
<keyword evidence="6" id="KW-0804">Transcription</keyword>
<feature type="domain" description="BZIP" evidence="9">
    <location>
        <begin position="144"/>
        <end position="188"/>
    </location>
</feature>
<dbReference type="PROSITE" id="PS50217">
    <property type="entry name" value="BZIP"/>
    <property type="match status" value="1"/>
</dbReference>
<dbReference type="AlphaFoldDB" id="A0A072VQF8"/>
<proteinExistence type="inferred from homology"/>
<dbReference type="STRING" id="3880.A0A072VQF8"/>
<dbReference type="EMBL" id="CM001217">
    <property type="protein sequence ID" value="KEH44254.1"/>
    <property type="molecule type" value="Genomic_DNA"/>
</dbReference>
<feature type="coiled-coil region" evidence="8">
    <location>
        <begin position="165"/>
        <end position="192"/>
    </location>
</feature>
<evidence type="ECO:0000256" key="1">
    <source>
        <dbReference type="ARBA" id="ARBA00004123"/>
    </source>
</evidence>
<sequence>MVRCLVSDGWGERVGGGDDDKRKKKKKRVFVLGKRKRVCCVLLSATVLFPYERLSIFKEHVFGAKSNNVTVVASNLQYGTFNSNIGSASSSGMADNSQKTEDFDTDDKNNQCLSTVSWCNGVGNEALVVVESKDQCKTKGQSDEHKTLRRLMQNREAARKSRLRKKAYVQQLENSRLRLAQIEHELQQVRQQGTFVAPGVTADHGHSIVGNSNAGEVMQP</sequence>
<evidence type="ECO:0000259" key="9">
    <source>
        <dbReference type="PROSITE" id="PS50217"/>
    </source>
</evidence>
<reference evidence="10 12" key="1">
    <citation type="journal article" date="2011" name="Nature">
        <title>The Medicago genome provides insight into the evolution of rhizobial symbioses.</title>
        <authorList>
            <person name="Young N.D."/>
            <person name="Debelle F."/>
            <person name="Oldroyd G.E."/>
            <person name="Geurts R."/>
            <person name="Cannon S.B."/>
            <person name="Udvardi M.K."/>
            <person name="Benedito V.A."/>
            <person name="Mayer K.F."/>
            <person name="Gouzy J."/>
            <person name="Schoof H."/>
            <person name="Van de Peer Y."/>
            <person name="Proost S."/>
            <person name="Cook D.R."/>
            <person name="Meyers B.C."/>
            <person name="Spannagl M."/>
            <person name="Cheung F."/>
            <person name="De Mita S."/>
            <person name="Krishnakumar V."/>
            <person name="Gundlach H."/>
            <person name="Zhou S."/>
            <person name="Mudge J."/>
            <person name="Bharti A.K."/>
            <person name="Murray J.D."/>
            <person name="Naoumkina M.A."/>
            <person name="Rosen B."/>
            <person name="Silverstein K.A."/>
            <person name="Tang H."/>
            <person name="Rombauts S."/>
            <person name="Zhao P.X."/>
            <person name="Zhou P."/>
            <person name="Barbe V."/>
            <person name="Bardou P."/>
            <person name="Bechner M."/>
            <person name="Bellec A."/>
            <person name="Berger A."/>
            <person name="Berges H."/>
            <person name="Bidwell S."/>
            <person name="Bisseling T."/>
            <person name="Choisne N."/>
            <person name="Couloux A."/>
            <person name="Denny R."/>
            <person name="Deshpande S."/>
            <person name="Dai X."/>
            <person name="Doyle J.J."/>
            <person name="Dudez A.M."/>
            <person name="Farmer A.D."/>
            <person name="Fouteau S."/>
            <person name="Franken C."/>
            <person name="Gibelin C."/>
            <person name="Gish J."/>
            <person name="Goldstein S."/>
            <person name="Gonzalez A.J."/>
            <person name="Green P.J."/>
            <person name="Hallab A."/>
            <person name="Hartog M."/>
            <person name="Hua A."/>
            <person name="Humphray S.J."/>
            <person name="Jeong D.H."/>
            <person name="Jing Y."/>
            <person name="Jocker A."/>
            <person name="Kenton S.M."/>
            <person name="Kim D.J."/>
            <person name="Klee K."/>
            <person name="Lai H."/>
            <person name="Lang C."/>
            <person name="Lin S."/>
            <person name="Macmil S.L."/>
            <person name="Magdelenat G."/>
            <person name="Matthews L."/>
            <person name="McCorrison J."/>
            <person name="Monaghan E.L."/>
            <person name="Mun J.H."/>
            <person name="Najar F.Z."/>
            <person name="Nicholson C."/>
            <person name="Noirot C."/>
            <person name="O'Bleness M."/>
            <person name="Paule C.R."/>
            <person name="Poulain J."/>
            <person name="Prion F."/>
            <person name="Qin B."/>
            <person name="Qu C."/>
            <person name="Retzel E.F."/>
            <person name="Riddle C."/>
            <person name="Sallet E."/>
            <person name="Samain S."/>
            <person name="Samson N."/>
            <person name="Sanders I."/>
            <person name="Saurat O."/>
            <person name="Scarpelli C."/>
            <person name="Schiex T."/>
            <person name="Segurens B."/>
            <person name="Severin A.J."/>
            <person name="Sherrier D.J."/>
            <person name="Shi R."/>
            <person name="Sims S."/>
            <person name="Singer S.R."/>
            <person name="Sinharoy S."/>
            <person name="Sterck L."/>
            <person name="Viollet A."/>
            <person name="Wang B.B."/>
            <person name="Wang K."/>
            <person name="Wang M."/>
            <person name="Wang X."/>
            <person name="Warfsmann J."/>
            <person name="Weissenbach J."/>
            <person name="White D.D."/>
            <person name="White J.D."/>
            <person name="Wiley G.B."/>
            <person name="Wincker P."/>
            <person name="Xing Y."/>
            <person name="Yang L."/>
            <person name="Yao Z."/>
            <person name="Ying F."/>
            <person name="Zhai J."/>
            <person name="Zhou L."/>
            <person name="Zuber A."/>
            <person name="Denarie J."/>
            <person name="Dixon R.A."/>
            <person name="May G.D."/>
            <person name="Schwartz D.C."/>
            <person name="Rogers J."/>
            <person name="Quetier F."/>
            <person name="Town C.D."/>
            <person name="Roe B.A."/>
        </authorList>
    </citation>
    <scope>NUCLEOTIDE SEQUENCE [LARGE SCALE GENOMIC DNA]</scope>
    <source>
        <strain evidence="10">A17</strain>
        <strain evidence="11 12">cv. Jemalong A17</strain>
    </source>
</reference>
<dbReference type="SUPFAM" id="SSF57959">
    <property type="entry name" value="Leucine zipper domain"/>
    <property type="match status" value="1"/>
</dbReference>
<dbReference type="FunFam" id="1.20.5.170:FF:000019">
    <property type="entry name" value="BZIP family transcription factor"/>
    <property type="match status" value="1"/>
</dbReference>
<dbReference type="PROSITE" id="PS00036">
    <property type="entry name" value="BZIP_BASIC"/>
    <property type="match status" value="1"/>
</dbReference>
<dbReference type="PANTHER" id="PTHR45693">
    <property type="entry name" value="TRANSCRIPTION FACTOR TGA9"/>
    <property type="match status" value="1"/>
</dbReference>
<name>A0A072VQF8_MEDTR</name>
<evidence type="ECO:0000256" key="7">
    <source>
        <dbReference type="ARBA" id="ARBA00023242"/>
    </source>
</evidence>
<comment type="similarity">
    <text evidence="2">Belongs to the bZIP family.</text>
</comment>
<evidence type="ECO:0000256" key="5">
    <source>
        <dbReference type="ARBA" id="ARBA00023159"/>
    </source>
</evidence>
<dbReference type="InterPro" id="IPR004827">
    <property type="entry name" value="bZIP"/>
</dbReference>
<gene>
    <name evidence="10" type="ordered locus">MTR_1g111320</name>
</gene>
<organism evidence="10 12">
    <name type="scientific">Medicago truncatula</name>
    <name type="common">Barrel medic</name>
    <name type="synonym">Medicago tribuloides</name>
    <dbReference type="NCBI Taxonomy" id="3880"/>
    <lineage>
        <taxon>Eukaryota</taxon>
        <taxon>Viridiplantae</taxon>
        <taxon>Streptophyta</taxon>
        <taxon>Embryophyta</taxon>
        <taxon>Tracheophyta</taxon>
        <taxon>Spermatophyta</taxon>
        <taxon>Magnoliopsida</taxon>
        <taxon>eudicotyledons</taxon>
        <taxon>Gunneridae</taxon>
        <taxon>Pentapetalae</taxon>
        <taxon>rosids</taxon>
        <taxon>fabids</taxon>
        <taxon>Fabales</taxon>
        <taxon>Fabaceae</taxon>
        <taxon>Papilionoideae</taxon>
        <taxon>50 kb inversion clade</taxon>
        <taxon>NPAAA clade</taxon>
        <taxon>Hologalegina</taxon>
        <taxon>IRL clade</taxon>
        <taxon>Trifolieae</taxon>
        <taxon>Medicago</taxon>
    </lineage>
</organism>
<dbReference type="InterPro" id="IPR046347">
    <property type="entry name" value="bZIP_sf"/>
</dbReference>
<dbReference type="EnsemblPlants" id="KEH44254">
    <property type="protein sequence ID" value="KEH44254"/>
    <property type="gene ID" value="MTR_1g111320"/>
</dbReference>
<keyword evidence="12" id="KW-1185">Reference proteome</keyword>
<dbReference type="Pfam" id="PF00170">
    <property type="entry name" value="bZIP_1"/>
    <property type="match status" value="1"/>
</dbReference>
<dbReference type="GO" id="GO:0003700">
    <property type="term" value="F:DNA-binding transcription factor activity"/>
    <property type="evidence" value="ECO:0007669"/>
    <property type="project" value="InterPro"/>
</dbReference>
<dbReference type="PANTHER" id="PTHR45693:SF1">
    <property type="entry name" value="TRANSCRIPTION FACTOR PERIANTHIA"/>
    <property type="match status" value="1"/>
</dbReference>
<evidence type="ECO:0000313" key="12">
    <source>
        <dbReference type="Proteomes" id="UP000002051"/>
    </source>
</evidence>
<evidence type="ECO:0000256" key="8">
    <source>
        <dbReference type="SAM" id="Coils"/>
    </source>
</evidence>
<comment type="subcellular location">
    <subcellularLocation>
        <location evidence="1">Nucleus</location>
    </subcellularLocation>
</comment>
<reference evidence="11" key="3">
    <citation type="submission" date="2015-04" db="UniProtKB">
        <authorList>
            <consortium name="EnsemblPlants"/>
        </authorList>
    </citation>
    <scope>IDENTIFICATION</scope>
    <source>
        <strain evidence="11">cv. Jemalong A17</strain>
    </source>
</reference>
<evidence type="ECO:0000256" key="4">
    <source>
        <dbReference type="ARBA" id="ARBA00023125"/>
    </source>
</evidence>
<dbReference type="Gene3D" id="1.20.5.170">
    <property type="match status" value="1"/>
</dbReference>
<dbReference type="Proteomes" id="UP000002051">
    <property type="component" value="Unassembled WGS sequence"/>
</dbReference>
<evidence type="ECO:0000313" key="10">
    <source>
        <dbReference type="EMBL" id="KEH44254.1"/>
    </source>
</evidence>
<evidence type="ECO:0000256" key="3">
    <source>
        <dbReference type="ARBA" id="ARBA00023015"/>
    </source>
</evidence>